<protein>
    <submittedName>
        <fullName evidence="2">Uncharacterized protein</fullName>
    </submittedName>
</protein>
<gene>
    <name evidence="2" type="ORF">NESG_00909</name>
</gene>
<dbReference type="AlphaFoldDB" id="A0A086J3N7"/>
<proteinExistence type="predicted"/>
<name>A0A086J3N7_NEMA1</name>
<keyword evidence="1" id="KW-1133">Transmembrane helix</keyword>
<keyword evidence="1" id="KW-0812">Transmembrane</keyword>
<accession>A0A086J3N7</accession>
<dbReference type="GeneID" id="77675882"/>
<feature type="transmembrane region" description="Helical" evidence="1">
    <location>
        <begin position="396"/>
        <end position="418"/>
    </location>
</feature>
<organism evidence="2 3">
    <name type="scientific">Nematocida ausubeli (strain ATCC PRA-371 / ERTm2)</name>
    <name type="common">Nematode killer fungus</name>
    <dbReference type="NCBI Taxonomy" id="1913371"/>
    <lineage>
        <taxon>Eukaryota</taxon>
        <taxon>Fungi</taxon>
        <taxon>Fungi incertae sedis</taxon>
        <taxon>Microsporidia</taxon>
        <taxon>Nematocida</taxon>
    </lineage>
</organism>
<evidence type="ECO:0000313" key="3">
    <source>
        <dbReference type="Proteomes" id="UP000054524"/>
    </source>
</evidence>
<dbReference type="RefSeq" id="XP_052905310.1">
    <property type="nucleotide sequence ID" value="XM_053048550.1"/>
</dbReference>
<sequence length="421" mass="49270">MMNASKNNRDSIQMASIENIEEASEARDNFPAFPTIKYVTLTFKKDKLKNDTMRLYEKIRPYNQASGLTYTKFYGQLHTMILNNLEVAFDPAVDPSHRELLENIIRATLEKKIIENNLASGLNLYALEKVQMTNKDYIDVFKDAIKELEPSRLIIDVMQFFNLYYQNITQLTHINQRNYLRHMHMTNIHAAMYTPCVYLKKKSDLEEFCMKVHSYERPKKKYKPHPKSFLFKKRENGEYNIDYALNLLFNNKNEIGNYYSGHPVYHPFTLSDEDKKLLVTLFQNWGMVERFFRDLYELLDKKSSKKTMNEKFLVGKVFSTGHIARPSDFNPHVYYQSVEQMLGNTLKEMKHTTKEEAAYIKDMVQGFNNLIMDTPVLMRNKTAVTKRSTSSRFSRIFGFLGGIGTIVTLGTLATFSMYENN</sequence>
<keyword evidence="3" id="KW-1185">Reference proteome</keyword>
<evidence type="ECO:0000256" key="1">
    <source>
        <dbReference type="SAM" id="Phobius"/>
    </source>
</evidence>
<dbReference type="HOGENOM" id="CLU_652270_0_0_1"/>
<keyword evidence="1" id="KW-0472">Membrane</keyword>
<dbReference type="EMBL" id="AKIJ01000002">
    <property type="protein sequence ID" value="KFG26755.1"/>
    <property type="molecule type" value="Genomic_DNA"/>
</dbReference>
<dbReference type="Proteomes" id="UP000054524">
    <property type="component" value="Unassembled WGS sequence"/>
</dbReference>
<comment type="caution">
    <text evidence="2">The sequence shown here is derived from an EMBL/GenBank/DDBJ whole genome shotgun (WGS) entry which is preliminary data.</text>
</comment>
<reference evidence="2 3" key="1">
    <citation type="journal article" date="2014" name="Genome Announc.">
        <title>Genome Sequence of the Microsporidian Species Nematocida sp1 Strain ERTm6 (ATCC PRA-372).</title>
        <authorList>
            <person name="Bakowski M.A."/>
            <person name="Priest M."/>
            <person name="Young S."/>
            <person name="Cuomo C.A."/>
            <person name="Troemel E.R."/>
        </authorList>
    </citation>
    <scope>NUCLEOTIDE SEQUENCE [LARGE SCALE GENOMIC DNA]</scope>
    <source>
        <strain evidence="2 3">ERTm6</strain>
    </source>
</reference>
<evidence type="ECO:0000313" key="2">
    <source>
        <dbReference type="EMBL" id="KFG26755.1"/>
    </source>
</evidence>